<dbReference type="Proteomes" id="UP000267606">
    <property type="component" value="Unassembled WGS sequence"/>
</dbReference>
<keyword evidence="1" id="KW-1133">Transmembrane helix</keyword>
<feature type="transmembrane region" description="Helical" evidence="1">
    <location>
        <begin position="218"/>
        <end position="241"/>
    </location>
</feature>
<evidence type="ECO:0000259" key="3">
    <source>
        <dbReference type="Pfam" id="PF25342"/>
    </source>
</evidence>
<feature type="chain" id="PRO_5044552541" evidence="2">
    <location>
        <begin position="18"/>
        <end position="242"/>
    </location>
</feature>
<dbReference type="AlphaFoldDB" id="A0A183HIG5"/>
<feature type="signal peptide" evidence="2">
    <location>
        <begin position="1"/>
        <end position="17"/>
    </location>
</feature>
<evidence type="ECO:0000256" key="1">
    <source>
        <dbReference type="SAM" id="Phobius"/>
    </source>
</evidence>
<keyword evidence="2" id="KW-0732">Signal</keyword>
<accession>A0A183HIG5</accession>
<reference evidence="4 5" key="2">
    <citation type="submission" date="2018-11" db="EMBL/GenBank/DDBJ databases">
        <authorList>
            <consortium name="Pathogen Informatics"/>
        </authorList>
    </citation>
    <scope>NUCLEOTIDE SEQUENCE [LARGE SCALE GENOMIC DNA]</scope>
</reference>
<keyword evidence="1" id="KW-0472">Membrane</keyword>
<dbReference type="EMBL" id="UZAJ01007482">
    <property type="protein sequence ID" value="VDO50192.1"/>
    <property type="molecule type" value="Genomic_DNA"/>
</dbReference>
<evidence type="ECO:0000313" key="5">
    <source>
        <dbReference type="Proteomes" id="UP000267606"/>
    </source>
</evidence>
<evidence type="ECO:0000313" key="6">
    <source>
        <dbReference type="WBParaSite" id="OFLC_0000727601-mRNA-1"/>
    </source>
</evidence>
<dbReference type="InterPro" id="IPR057589">
    <property type="entry name" value="GT_PLOD"/>
</dbReference>
<name>A0A183HIG5_9BILA</name>
<gene>
    <name evidence="4" type="ORF">OFLC_LOCUS7278</name>
</gene>
<protein>
    <submittedName>
        <fullName evidence="6">VWFA domain-containing protein</fullName>
    </submittedName>
</protein>
<organism evidence="6">
    <name type="scientific">Onchocerca flexuosa</name>
    <dbReference type="NCBI Taxonomy" id="387005"/>
    <lineage>
        <taxon>Eukaryota</taxon>
        <taxon>Metazoa</taxon>
        <taxon>Ecdysozoa</taxon>
        <taxon>Nematoda</taxon>
        <taxon>Chromadorea</taxon>
        <taxon>Rhabditida</taxon>
        <taxon>Spirurina</taxon>
        <taxon>Spiruromorpha</taxon>
        <taxon>Filarioidea</taxon>
        <taxon>Onchocercidae</taxon>
        <taxon>Onchocerca</taxon>
    </lineage>
</organism>
<sequence length="242" mass="27301">MYSLVIWLLFLVSSSLTDKCDSSVYKLIIFALSNGNNDALERLRCSTERYNIVFKIFNFGRSSTNQHESRKDSKLLRMLTTELNLYGASNSTILLIIDGFDAIITSDENDIICQFLDACSNCRALLTSKMISKQENSSFELLFSEIRSVALIGFVPNILNVLHFVGSQDDKVLSYSSLYSDDSVNTLGLTFDVKRILFQNIDSASSEVMLSFHDSGDAYVSLYFLSKVVPVLLFYFILFLLP</sequence>
<dbReference type="Pfam" id="PF25342">
    <property type="entry name" value="GT_PLOD"/>
    <property type="match status" value="1"/>
</dbReference>
<dbReference type="WBParaSite" id="OFLC_0000727601-mRNA-1">
    <property type="protein sequence ID" value="OFLC_0000727601-mRNA-1"/>
    <property type="gene ID" value="OFLC_0000727601"/>
</dbReference>
<proteinExistence type="predicted"/>
<evidence type="ECO:0000256" key="2">
    <source>
        <dbReference type="SAM" id="SignalP"/>
    </source>
</evidence>
<evidence type="ECO:0000313" key="4">
    <source>
        <dbReference type="EMBL" id="VDO50192.1"/>
    </source>
</evidence>
<dbReference type="STRING" id="387005.A0A183HIG5"/>
<keyword evidence="5" id="KW-1185">Reference proteome</keyword>
<keyword evidence="1" id="KW-0812">Transmembrane</keyword>
<reference evidence="6" key="1">
    <citation type="submission" date="2016-06" db="UniProtKB">
        <authorList>
            <consortium name="WormBaseParasite"/>
        </authorList>
    </citation>
    <scope>IDENTIFICATION</scope>
</reference>
<feature type="domain" description="PLOD1-3-like GT" evidence="3">
    <location>
        <begin position="26"/>
        <end position="217"/>
    </location>
</feature>